<feature type="compositionally biased region" description="Low complexity" evidence="6">
    <location>
        <begin position="265"/>
        <end position="283"/>
    </location>
</feature>
<dbReference type="OrthoDB" id="5817083at2759"/>
<keyword evidence="4 7" id="KW-0472">Membrane</keyword>
<evidence type="ECO:0000256" key="6">
    <source>
        <dbReference type="SAM" id="MobiDB-lite"/>
    </source>
</evidence>
<dbReference type="eggNOG" id="KOG3053">
    <property type="taxonomic scope" value="Eukaryota"/>
</dbReference>
<feature type="compositionally biased region" description="Gly residues" evidence="6">
    <location>
        <begin position="344"/>
        <end position="353"/>
    </location>
</feature>
<evidence type="ECO:0000256" key="7">
    <source>
        <dbReference type="SAM" id="Phobius"/>
    </source>
</evidence>
<feature type="region of interest" description="Disordered" evidence="6">
    <location>
        <begin position="255"/>
        <end position="283"/>
    </location>
</feature>
<sequence>MASPTPSSSCSSSSASSHSSPSSFNIVSTPIATNDQHVCFICLQNETDTPNARWVNACPCTLEAHEECMLRWIAEMEGSSDQQKTGHKCPACKAPIIIEEPYDPIVAFRDKLYRKYSRISPYILLVIVSGGTMAGAAAYGWSAACIFAGHDAVSRWFGTFSRRRIPSTTLKVVFLSALGPGLVITRWLSSLGTVVLLPFSVLYSASLVARDDLPTWPPSPQWAIAMMPYVQLSYNFLYYDLFGSLERRLNNALRGRPPTEEAAPRQEQAPAAPAAQQNNVQPPDGVWGAVANVGRAFLNVFMDLPAAGPLDAIDVEAEIELRIGGGDDINDQEGQGRNRAGEAAGQGNGGNGGRPAQQQQPAQAQPVQQNQQPQQNQNNQNQQRNNNNNDGEPSLLTTVINGIVTSLLFPAISYGMGELIRAVVPKAWVTPPRFRRPATGILQEQWGRSLVGGCLFVVLKDAFALYTKYRRVQVKAHRRVKNVKKPGGEGLRDR</sequence>
<feature type="region of interest" description="Disordered" evidence="6">
    <location>
        <begin position="1"/>
        <end position="20"/>
    </location>
</feature>
<keyword evidence="5" id="KW-0862">Zinc</keyword>
<dbReference type="Gene3D" id="3.30.40.10">
    <property type="entry name" value="Zinc/RING finger domain, C3HC4 (zinc finger)"/>
    <property type="match status" value="1"/>
</dbReference>
<dbReference type="GeneID" id="18257169"/>
<evidence type="ECO:0000256" key="4">
    <source>
        <dbReference type="ARBA" id="ARBA00023136"/>
    </source>
</evidence>
<dbReference type="InterPro" id="IPR001841">
    <property type="entry name" value="Znf_RING"/>
</dbReference>
<dbReference type="InterPro" id="IPR013083">
    <property type="entry name" value="Znf_RING/FYVE/PHD"/>
</dbReference>
<organism evidence="10">
    <name type="scientific">Chaetomium thermophilum (strain DSM 1495 / CBS 144.50 / IMI 039719)</name>
    <name type="common">Thermochaetoides thermophila</name>
    <dbReference type="NCBI Taxonomy" id="759272"/>
    <lineage>
        <taxon>Eukaryota</taxon>
        <taxon>Fungi</taxon>
        <taxon>Dikarya</taxon>
        <taxon>Ascomycota</taxon>
        <taxon>Pezizomycotina</taxon>
        <taxon>Sordariomycetes</taxon>
        <taxon>Sordariomycetidae</taxon>
        <taxon>Sordariales</taxon>
        <taxon>Chaetomiaceae</taxon>
        <taxon>Thermochaetoides</taxon>
    </lineage>
</organism>
<name>G0S4K3_CHATD</name>
<evidence type="ECO:0000256" key="1">
    <source>
        <dbReference type="ARBA" id="ARBA00004141"/>
    </source>
</evidence>
<dbReference type="OMA" id="DFDLWPP"/>
<accession>G0S4K3</accession>
<dbReference type="EMBL" id="GL988041">
    <property type="protein sequence ID" value="EGS21278.1"/>
    <property type="molecule type" value="Genomic_DNA"/>
</dbReference>
<dbReference type="GO" id="GO:0016020">
    <property type="term" value="C:membrane"/>
    <property type="evidence" value="ECO:0007669"/>
    <property type="project" value="UniProtKB-SubCell"/>
</dbReference>
<evidence type="ECO:0000256" key="3">
    <source>
        <dbReference type="ARBA" id="ARBA00022989"/>
    </source>
</evidence>
<proteinExistence type="predicted"/>
<comment type="subcellular location">
    <subcellularLocation>
        <location evidence="1">Membrane</location>
        <topology evidence="1">Multi-pass membrane protein</topology>
    </subcellularLocation>
</comment>
<feature type="domain" description="RING-type" evidence="8">
    <location>
        <begin position="39"/>
        <end position="93"/>
    </location>
</feature>
<evidence type="ECO:0000259" key="8">
    <source>
        <dbReference type="PROSITE" id="PS50089"/>
    </source>
</evidence>
<feature type="region of interest" description="Disordered" evidence="6">
    <location>
        <begin position="325"/>
        <end position="394"/>
    </location>
</feature>
<keyword evidence="5" id="KW-0863">Zinc-finger</keyword>
<dbReference type="SUPFAM" id="SSF57850">
    <property type="entry name" value="RING/U-box"/>
    <property type="match status" value="1"/>
</dbReference>
<dbReference type="AlphaFoldDB" id="G0S4K3"/>
<gene>
    <name evidence="9" type="ORF">CTHT_0031310</name>
</gene>
<dbReference type="KEGG" id="cthr:CTHT_0031310"/>
<evidence type="ECO:0000313" key="9">
    <source>
        <dbReference type="EMBL" id="EGS21278.1"/>
    </source>
</evidence>
<keyword evidence="5" id="KW-0479">Metal-binding</keyword>
<keyword evidence="2 7" id="KW-0812">Transmembrane</keyword>
<dbReference type="PROSITE" id="PS50089">
    <property type="entry name" value="ZF_RING_2"/>
    <property type="match status" value="1"/>
</dbReference>
<keyword evidence="3 7" id="KW-1133">Transmembrane helix</keyword>
<feature type="compositionally biased region" description="Low complexity" evidence="6">
    <location>
        <begin position="354"/>
        <end position="389"/>
    </location>
</feature>
<dbReference type="HOGENOM" id="CLU_026793_1_0_1"/>
<feature type="transmembrane region" description="Helical" evidence="7">
    <location>
        <begin position="122"/>
        <end position="144"/>
    </location>
</feature>
<dbReference type="Proteomes" id="UP000008066">
    <property type="component" value="Unassembled WGS sequence"/>
</dbReference>
<evidence type="ECO:0000313" key="10">
    <source>
        <dbReference type="Proteomes" id="UP000008066"/>
    </source>
</evidence>
<dbReference type="STRING" id="759272.G0S4K3"/>
<keyword evidence="10" id="KW-1185">Reference proteome</keyword>
<evidence type="ECO:0000256" key="5">
    <source>
        <dbReference type="PROSITE-ProRule" id="PRU00175"/>
    </source>
</evidence>
<dbReference type="RefSeq" id="XP_006693574.1">
    <property type="nucleotide sequence ID" value="XM_006693511.1"/>
</dbReference>
<dbReference type="GO" id="GO:0008270">
    <property type="term" value="F:zinc ion binding"/>
    <property type="evidence" value="ECO:0007669"/>
    <property type="project" value="UniProtKB-KW"/>
</dbReference>
<dbReference type="PANTHER" id="PTHR46283">
    <property type="entry name" value="E3 UBIQUITIN-PROTEIN LIGASE MARCH5"/>
    <property type="match status" value="1"/>
</dbReference>
<reference evidence="9 10" key="1">
    <citation type="journal article" date="2011" name="Cell">
        <title>Insight into structure and assembly of the nuclear pore complex by utilizing the genome of a eukaryotic thermophile.</title>
        <authorList>
            <person name="Amlacher S."/>
            <person name="Sarges P."/>
            <person name="Flemming D."/>
            <person name="van Noort V."/>
            <person name="Kunze R."/>
            <person name="Devos D.P."/>
            <person name="Arumugam M."/>
            <person name="Bork P."/>
            <person name="Hurt E."/>
        </authorList>
    </citation>
    <scope>NUCLEOTIDE SEQUENCE [LARGE SCALE GENOMIC DNA]</scope>
    <source>
        <strain evidence="10">DSM 1495 / CBS 144.50 / IMI 039719</strain>
    </source>
</reference>
<protein>
    <recommendedName>
        <fullName evidence="8">RING-type domain-containing protein</fullName>
    </recommendedName>
</protein>
<evidence type="ECO:0000256" key="2">
    <source>
        <dbReference type="ARBA" id="ARBA00022692"/>
    </source>
</evidence>